<dbReference type="InterPro" id="IPR003439">
    <property type="entry name" value="ABC_transporter-like_ATP-bd"/>
</dbReference>
<evidence type="ECO:0000256" key="4">
    <source>
        <dbReference type="ARBA" id="ARBA00022741"/>
    </source>
</evidence>
<dbReference type="GO" id="GO:0016887">
    <property type="term" value="F:ATP hydrolysis activity"/>
    <property type="evidence" value="ECO:0007669"/>
    <property type="project" value="InterPro"/>
</dbReference>
<keyword evidence="5" id="KW-0067">ATP-binding</keyword>
<comment type="similarity">
    <text evidence="1">Belongs to the ABC transporter superfamily.</text>
</comment>
<dbReference type="PROSITE" id="PS00211">
    <property type="entry name" value="ABC_TRANSPORTER_1"/>
    <property type="match status" value="1"/>
</dbReference>
<dbReference type="Pfam" id="PF00005">
    <property type="entry name" value="ABC_tran"/>
    <property type="match status" value="1"/>
</dbReference>
<gene>
    <name evidence="9" type="ORF">LA55_501</name>
</gene>
<evidence type="ECO:0000313" key="9">
    <source>
        <dbReference type="EMBL" id="AJI53453.1"/>
    </source>
</evidence>
<dbReference type="InterPro" id="IPR017911">
    <property type="entry name" value="MacB-like_ATP-bd"/>
</dbReference>
<protein>
    <submittedName>
        <fullName evidence="9">ABC transporter family protein</fullName>
    </submittedName>
</protein>
<dbReference type="InterPro" id="IPR017871">
    <property type="entry name" value="ABC_transporter-like_CS"/>
</dbReference>
<evidence type="ECO:0000256" key="2">
    <source>
        <dbReference type="ARBA" id="ARBA00022448"/>
    </source>
</evidence>
<name>A0A0B6D750_9GAMM</name>
<dbReference type="GO" id="GO:0044874">
    <property type="term" value="P:lipoprotein localization to outer membrane"/>
    <property type="evidence" value="ECO:0007669"/>
    <property type="project" value="UniProtKB-ARBA"/>
</dbReference>
<sequence length="231" mass="25675">MSNIVLSCKNVSKSYTEFKTDIAILKSVNLEINKGEKVAILGLSGSGKTTLLNVLGGLDKCSSGEVMLMGERFDNQSVNKRAKMRNKHLGFIYQLHHLLPEFTAIENVMIPLAITKKYTKKESIKLVNEILTKVGLEHRAHHKPAELSGGERQRVAIARALVTNPNCILADEPTGNLDSQRSESIFALMQQLSDDFGTSFVIVTHDERLASRMNKIYRLVDGELELVEHAS</sequence>
<keyword evidence="6" id="KW-1278">Translocase</keyword>
<evidence type="ECO:0000259" key="8">
    <source>
        <dbReference type="PROSITE" id="PS50893"/>
    </source>
</evidence>
<dbReference type="STRING" id="28110.KU46_1034"/>
<keyword evidence="3" id="KW-1003">Cell membrane</keyword>
<reference evidence="9 10" key="1">
    <citation type="journal article" date="2015" name="Genome Announc.">
        <title>Genome sequencing of 18 francisella strains to aid in assay development and testing.</title>
        <authorList>
            <person name="Johnson S.L."/>
            <person name="Daligault H.E."/>
            <person name="Davenport K.W."/>
            <person name="Coyne S.R."/>
            <person name="Frey K.G."/>
            <person name="Koroleva G.I."/>
            <person name="Broomall S.M."/>
            <person name="Bishop-Lilly K.A."/>
            <person name="Bruce D.C."/>
            <person name="Chertkov O."/>
            <person name="Freitas T."/>
            <person name="Jaissle J."/>
            <person name="Ladner J.T."/>
            <person name="Rosenzweig C.N."/>
            <person name="Gibbons H.S."/>
            <person name="Palacios G.F."/>
            <person name="Redden C.L."/>
            <person name="Xu Y."/>
            <person name="Minogue T.D."/>
            <person name="Chain P.S."/>
        </authorList>
    </citation>
    <scope>NUCLEOTIDE SEQUENCE [LARGE SCALE GENOMIC DNA]</scope>
    <source>
        <strain evidence="9 10">GA01-2794</strain>
    </source>
</reference>
<dbReference type="PROSITE" id="PS50893">
    <property type="entry name" value="ABC_TRANSPORTER_2"/>
    <property type="match status" value="1"/>
</dbReference>
<evidence type="ECO:0000256" key="7">
    <source>
        <dbReference type="ARBA" id="ARBA00023136"/>
    </source>
</evidence>
<dbReference type="OrthoDB" id="9801477at2"/>
<dbReference type="Proteomes" id="UP000031830">
    <property type="component" value="Chromosome"/>
</dbReference>
<keyword evidence="4" id="KW-0547">Nucleotide-binding</keyword>
<dbReference type="KEGG" id="fpz:LA55_501"/>
<dbReference type="AlphaFoldDB" id="A0A0B6D750"/>
<evidence type="ECO:0000256" key="3">
    <source>
        <dbReference type="ARBA" id="ARBA00022475"/>
    </source>
</evidence>
<keyword evidence="2" id="KW-0813">Transport</keyword>
<evidence type="ECO:0000256" key="1">
    <source>
        <dbReference type="ARBA" id="ARBA00005417"/>
    </source>
</evidence>
<organism evidence="9 10">
    <name type="scientific">Francisella philomiragia</name>
    <dbReference type="NCBI Taxonomy" id="28110"/>
    <lineage>
        <taxon>Bacteria</taxon>
        <taxon>Pseudomonadati</taxon>
        <taxon>Pseudomonadota</taxon>
        <taxon>Gammaproteobacteria</taxon>
        <taxon>Thiotrichales</taxon>
        <taxon>Francisellaceae</taxon>
        <taxon>Francisella</taxon>
    </lineage>
</organism>
<proteinExistence type="inferred from homology"/>
<dbReference type="InterPro" id="IPR027417">
    <property type="entry name" value="P-loop_NTPase"/>
</dbReference>
<dbReference type="SUPFAM" id="SSF52540">
    <property type="entry name" value="P-loop containing nucleoside triphosphate hydrolases"/>
    <property type="match status" value="1"/>
</dbReference>
<dbReference type="PANTHER" id="PTHR42798:SF2">
    <property type="entry name" value="ABC TRANSPORTER ATP-BINDING PROTEIN MG467-RELATED"/>
    <property type="match status" value="1"/>
</dbReference>
<dbReference type="EMBL" id="CP009440">
    <property type="protein sequence ID" value="AJI53453.1"/>
    <property type="molecule type" value="Genomic_DNA"/>
</dbReference>
<dbReference type="GO" id="GO:0089705">
    <property type="term" value="P:protein localization to outer membrane"/>
    <property type="evidence" value="ECO:0007669"/>
    <property type="project" value="UniProtKB-ARBA"/>
</dbReference>
<evidence type="ECO:0000256" key="6">
    <source>
        <dbReference type="ARBA" id="ARBA00022967"/>
    </source>
</evidence>
<keyword evidence="7" id="KW-0472">Membrane</keyword>
<dbReference type="CDD" id="cd03255">
    <property type="entry name" value="ABC_MJ0796_LolCDE_FtsE"/>
    <property type="match status" value="1"/>
</dbReference>
<evidence type="ECO:0000256" key="5">
    <source>
        <dbReference type="ARBA" id="ARBA00022840"/>
    </source>
</evidence>
<dbReference type="SMART" id="SM00382">
    <property type="entry name" value="AAA"/>
    <property type="match status" value="1"/>
</dbReference>
<evidence type="ECO:0000313" key="10">
    <source>
        <dbReference type="Proteomes" id="UP000031830"/>
    </source>
</evidence>
<dbReference type="GO" id="GO:0005524">
    <property type="term" value="F:ATP binding"/>
    <property type="evidence" value="ECO:0007669"/>
    <property type="project" value="UniProtKB-KW"/>
</dbReference>
<accession>A0A0B6D750</accession>
<dbReference type="Gene3D" id="3.40.50.300">
    <property type="entry name" value="P-loop containing nucleotide triphosphate hydrolases"/>
    <property type="match status" value="1"/>
</dbReference>
<feature type="domain" description="ABC transporter" evidence="8">
    <location>
        <begin position="6"/>
        <end position="230"/>
    </location>
</feature>
<dbReference type="InterPro" id="IPR003593">
    <property type="entry name" value="AAA+_ATPase"/>
</dbReference>
<dbReference type="RefSeq" id="WP_044525738.1">
    <property type="nucleotide sequence ID" value="NZ_CP009440.1"/>
</dbReference>
<dbReference type="PANTHER" id="PTHR42798">
    <property type="entry name" value="LIPOPROTEIN-RELEASING SYSTEM ATP-BINDING PROTEIN LOLD"/>
    <property type="match status" value="1"/>
</dbReference>
<dbReference type="FunFam" id="3.40.50.300:FF:000230">
    <property type="entry name" value="Lipoprotein-releasing system ATP-binding protein LolD"/>
    <property type="match status" value="1"/>
</dbReference>